<comment type="caution">
    <text evidence="3">The sequence shown here is derived from an EMBL/GenBank/DDBJ whole genome shotgun (WGS) entry which is preliminary data.</text>
</comment>
<dbReference type="AlphaFoldDB" id="A0AAE2ZGE6"/>
<evidence type="ECO:0000313" key="3">
    <source>
        <dbReference type="EMBL" id="MBW8636109.1"/>
    </source>
</evidence>
<dbReference type="InterPro" id="IPR038404">
    <property type="entry name" value="TRAP_DctP_sf"/>
</dbReference>
<dbReference type="NCBIfam" id="NF037995">
    <property type="entry name" value="TRAP_S1"/>
    <property type="match status" value="1"/>
</dbReference>
<organism evidence="3 4">
    <name type="scientific">Flavimaribacter sediminis</name>
    <dbReference type="NCBI Taxonomy" id="2865987"/>
    <lineage>
        <taxon>Bacteria</taxon>
        <taxon>Pseudomonadati</taxon>
        <taxon>Pseudomonadota</taxon>
        <taxon>Alphaproteobacteria</taxon>
        <taxon>Hyphomicrobiales</taxon>
        <taxon>Rhizobiaceae</taxon>
        <taxon>Flavimaribacter</taxon>
    </lineage>
</organism>
<dbReference type="CDD" id="cd13666">
    <property type="entry name" value="PBP2_TRAP_DctP_like_1"/>
    <property type="match status" value="1"/>
</dbReference>
<evidence type="ECO:0000313" key="4">
    <source>
        <dbReference type="Proteomes" id="UP001196509"/>
    </source>
</evidence>
<dbReference type="Gene3D" id="3.40.190.170">
    <property type="entry name" value="Bacterial extracellular solute-binding protein, family 7"/>
    <property type="match status" value="1"/>
</dbReference>
<feature type="chain" id="PRO_5042283530" evidence="2">
    <location>
        <begin position="24"/>
        <end position="353"/>
    </location>
</feature>
<dbReference type="RefSeq" id="WP_220226816.1">
    <property type="nucleotide sequence ID" value="NZ_JAICBX010000001.1"/>
</dbReference>
<evidence type="ECO:0000256" key="1">
    <source>
        <dbReference type="ARBA" id="ARBA00022729"/>
    </source>
</evidence>
<proteinExistence type="predicted"/>
<gene>
    <name evidence="3" type="ORF">K1W69_02835</name>
</gene>
<dbReference type="PANTHER" id="PTHR33376">
    <property type="match status" value="1"/>
</dbReference>
<dbReference type="Proteomes" id="UP001196509">
    <property type="component" value="Unassembled WGS sequence"/>
</dbReference>
<keyword evidence="1 2" id="KW-0732">Signal</keyword>
<sequence>MKTILKTGVAFLALAAASGLAHAETFSFTVVAGHPPITKGVANIRDFFIPEVNRRLEEQGKHSIEWTEAYAGSVADVKGVLEAVETGIAEFGYVPHLFEGDKLPLEQITYVTPFGTSDLPALLKVITKLHEQIPEMDAAWAKNNQKLLAPVGIDDYQFVTNFEIKSPADIEGHKIGTGGLALNWLTGSGATPVAGALTTYYNSISTGLIDGAIVFESAIAPYKFYEVAPYITKIGFGAKYSSALTINLDVWNSLPDDVKSVITEVAAEYRDKTADAYYTAGSTSLDKASAEGATISSLSPEMRTAYADNMPNIARNWADKLDSQGQPGSKTLETFMQLSNEAGLEFARDWTAE</sequence>
<feature type="signal peptide" evidence="2">
    <location>
        <begin position="1"/>
        <end position="23"/>
    </location>
</feature>
<protein>
    <submittedName>
        <fullName evidence="3">C4-dicarboxylate TRAP transporter substrate-binding protein</fullName>
    </submittedName>
</protein>
<dbReference type="PANTHER" id="PTHR33376:SF15">
    <property type="entry name" value="BLL6794 PROTEIN"/>
    <property type="match status" value="1"/>
</dbReference>
<accession>A0AAE2ZGE6</accession>
<dbReference type="EMBL" id="JAICBX010000001">
    <property type="protein sequence ID" value="MBW8636109.1"/>
    <property type="molecule type" value="Genomic_DNA"/>
</dbReference>
<evidence type="ECO:0000256" key="2">
    <source>
        <dbReference type="SAM" id="SignalP"/>
    </source>
</evidence>
<name>A0AAE2ZGE6_9HYPH</name>
<dbReference type="Pfam" id="PF03480">
    <property type="entry name" value="DctP"/>
    <property type="match status" value="1"/>
</dbReference>
<dbReference type="GO" id="GO:0055085">
    <property type="term" value="P:transmembrane transport"/>
    <property type="evidence" value="ECO:0007669"/>
    <property type="project" value="InterPro"/>
</dbReference>
<dbReference type="InterPro" id="IPR018389">
    <property type="entry name" value="DctP_fam"/>
</dbReference>
<reference evidence="3" key="1">
    <citation type="submission" date="2021-08" db="EMBL/GenBank/DDBJ databases">
        <title>Hoeflea bacterium WL0058 sp. nov., isolated from the sediment.</title>
        <authorList>
            <person name="Wang L."/>
            <person name="Zhang D."/>
        </authorList>
    </citation>
    <scope>NUCLEOTIDE SEQUENCE</scope>
    <source>
        <strain evidence="3">WL0058</strain>
    </source>
</reference>
<keyword evidence="4" id="KW-1185">Reference proteome</keyword>